<organism evidence="3 4">
    <name type="scientific">Streptantibioticus rubrisoli</name>
    <dbReference type="NCBI Taxonomy" id="1387313"/>
    <lineage>
        <taxon>Bacteria</taxon>
        <taxon>Bacillati</taxon>
        <taxon>Actinomycetota</taxon>
        <taxon>Actinomycetes</taxon>
        <taxon>Kitasatosporales</taxon>
        <taxon>Streptomycetaceae</taxon>
        <taxon>Streptantibioticus</taxon>
    </lineage>
</organism>
<dbReference type="PANTHER" id="PTHR43649:SF12">
    <property type="entry name" value="DIACETYLCHITOBIOSE BINDING PROTEIN DASA"/>
    <property type="match status" value="1"/>
</dbReference>
<accession>A0ABT1P5A7</accession>
<keyword evidence="2" id="KW-0732">Signal</keyword>
<dbReference type="EMBL" id="JANFNH010000001">
    <property type="protein sequence ID" value="MCQ4040557.1"/>
    <property type="molecule type" value="Genomic_DNA"/>
</dbReference>
<dbReference type="Gene3D" id="3.40.190.10">
    <property type="entry name" value="Periplasmic binding protein-like II"/>
    <property type="match status" value="2"/>
</dbReference>
<feature type="chain" id="PRO_5046113526" evidence="2">
    <location>
        <begin position="45"/>
        <end position="469"/>
    </location>
</feature>
<name>A0ABT1P5A7_9ACTN</name>
<gene>
    <name evidence="3" type="ORF">NON19_00615</name>
</gene>
<comment type="caution">
    <text evidence="3">The sequence shown here is derived from an EMBL/GenBank/DDBJ whole genome shotgun (WGS) entry which is preliminary data.</text>
</comment>
<dbReference type="SUPFAM" id="SSF53850">
    <property type="entry name" value="Periplasmic binding protein-like II"/>
    <property type="match status" value="1"/>
</dbReference>
<dbReference type="PANTHER" id="PTHR43649">
    <property type="entry name" value="ARABINOSE-BINDING PROTEIN-RELATED"/>
    <property type="match status" value="1"/>
</dbReference>
<dbReference type="InterPro" id="IPR050490">
    <property type="entry name" value="Bact_solute-bd_prot1"/>
</dbReference>
<reference evidence="3 4" key="1">
    <citation type="submission" date="2022-06" db="EMBL/GenBank/DDBJ databases">
        <title>Draft genome sequence of type strain Streptomyces rubrisoli DSM 42083.</title>
        <authorList>
            <person name="Duangmal K."/>
            <person name="Klaysubun C."/>
        </authorList>
    </citation>
    <scope>NUCLEOTIDE SEQUENCE [LARGE SCALE GENOMIC DNA]</scope>
    <source>
        <strain evidence="3 4">DSM 42083</strain>
    </source>
</reference>
<sequence length="469" mass="50851">MRIRQARRRGRHTRGSRQPRTSRRRLAATASVAGLLLTAGCAGAGAVGGSAPGTTLTVAIVANPQMADVEQLTPYFEHQHPGVHIKYVTLPENEARQKITESVATGSHEFDVVMISNYETPMWAKDSWLVDLQPYADRTPGYDPGDFIGPIRQSLSYRGDMYSVPFYGESSFLMYRKDLFAAHHLTMPAHPTWDQVAPLADKLNDPAHHIAGICLRGDPGWGENLAPLDTVVNTFGGRWFDQRWNAQLTSPAVEKAVSFYTGLLHRAGEPAASSAGFTECGTDMAQGNAAMWYDATVAAGSLEDPASSKVVGKIGYAPAPVEKTNSSGWLYSWSLGIPKTSGHKDAAWQFVSWATSKSYIKLVGEKLGWSRVPPGSRASTYQIPQYQKAAAAFAGPTVQAISSADPVHPTVDPVPDTGVQFLGIPEFEDLGTRVSQQITAAIARQKSVHDALAQSQQYARTVGRSYQHP</sequence>
<evidence type="ECO:0000313" key="4">
    <source>
        <dbReference type="Proteomes" id="UP001206206"/>
    </source>
</evidence>
<dbReference type="Pfam" id="PF01547">
    <property type="entry name" value="SBP_bac_1"/>
    <property type="match status" value="1"/>
</dbReference>
<dbReference type="CDD" id="cd13585">
    <property type="entry name" value="PBP2_TMBP_like"/>
    <property type="match status" value="1"/>
</dbReference>
<dbReference type="InterPro" id="IPR006059">
    <property type="entry name" value="SBP"/>
</dbReference>
<protein>
    <submittedName>
        <fullName evidence="3">Sugar ABC transporter substrate-binding protein</fullName>
    </submittedName>
</protein>
<evidence type="ECO:0000256" key="2">
    <source>
        <dbReference type="SAM" id="SignalP"/>
    </source>
</evidence>
<proteinExistence type="predicted"/>
<feature type="signal peptide" evidence="2">
    <location>
        <begin position="1"/>
        <end position="44"/>
    </location>
</feature>
<dbReference type="RefSeq" id="WP_255924507.1">
    <property type="nucleotide sequence ID" value="NZ_JANFNH010000001.1"/>
</dbReference>
<evidence type="ECO:0000256" key="1">
    <source>
        <dbReference type="SAM" id="MobiDB-lite"/>
    </source>
</evidence>
<dbReference type="Proteomes" id="UP001206206">
    <property type="component" value="Unassembled WGS sequence"/>
</dbReference>
<keyword evidence="4" id="KW-1185">Reference proteome</keyword>
<feature type="region of interest" description="Disordered" evidence="1">
    <location>
        <begin position="1"/>
        <end position="25"/>
    </location>
</feature>
<evidence type="ECO:0000313" key="3">
    <source>
        <dbReference type="EMBL" id="MCQ4040557.1"/>
    </source>
</evidence>